<reference evidence="1" key="1">
    <citation type="submission" date="2022-06" db="EMBL/GenBank/DDBJ databases">
        <title>Phylogenomic reconstructions and comparative analyses of Kickxellomycotina fungi.</title>
        <authorList>
            <person name="Reynolds N.K."/>
            <person name="Stajich J.E."/>
            <person name="Barry K."/>
            <person name="Grigoriev I.V."/>
            <person name="Crous P."/>
            <person name="Smith M.E."/>
        </authorList>
    </citation>
    <scope>NUCLEOTIDE SEQUENCE</scope>
    <source>
        <strain evidence="1">RSA 2271</strain>
    </source>
</reference>
<evidence type="ECO:0000313" key="2">
    <source>
        <dbReference type="Proteomes" id="UP001145114"/>
    </source>
</evidence>
<organism evidence="1 2">
    <name type="scientific">Spiromyces aspiralis</name>
    <dbReference type="NCBI Taxonomy" id="68401"/>
    <lineage>
        <taxon>Eukaryota</taxon>
        <taxon>Fungi</taxon>
        <taxon>Fungi incertae sedis</taxon>
        <taxon>Zoopagomycota</taxon>
        <taxon>Kickxellomycotina</taxon>
        <taxon>Kickxellomycetes</taxon>
        <taxon>Kickxellales</taxon>
        <taxon>Kickxellaceae</taxon>
        <taxon>Spiromyces</taxon>
    </lineage>
</organism>
<gene>
    <name evidence="1" type="primary">GEM1_1</name>
    <name evidence="1" type="ORF">EV182_004937</name>
</gene>
<protein>
    <submittedName>
        <fullName evidence="1">ERMES complex Ca(2+)-binding regulatory GTPase gem1</fullName>
    </submittedName>
</protein>
<accession>A0ACC1HRP9</accession>
<sequence>MRDDIRVLLIGDEGVGKSTLITTLIKEEFISDIQPTMPEVTIPPEITPENVTTHIIDTSAKPEHRDQLVTELRKANTVCIVYAIDNRASFNGVHERWLPLLRSSGVNVPVILVGNKVDTRDPTNLSNRVLEEEIKPIMNEYREIETCIECSAKELLNVSEVFYFAQKAVLHPLRPLFDTQTHQQLKPECTRALTRIFRLCDHDSDSALNNAELNDFQRACFNAPLQQQELESVKAI</sequence>
<keyword evidence="2" id="KW-1185">Reference proteome</keyword>
<name>A0ACC1HRP9_9FUNG</name>
<evidence type="ECO:0000313" key="1">
    <source>
        <dbReference type="EMBL" id="KAJ1678026.1"/>
    </source>
</evidence>
<proteinExistence type="predicted"/>
<dbReference type="EMBL" id="JAMZIH010001632">
    <property type="protein sequence ID" value="KAJ1678026.1"/>
    <property type="molecule type" value="Genomic_DNA"/>
</dbReference>
<comment type="caution">
    <text evidence="1">The sequence shown here is derived from an EMBL/GenBank/DDBJ whole genome shotgun (WGS) entry which is preliminary data.</text>
</comment>
<dbReference type="Proteomes" id="UP001145114">
    <property type="component" value="Unassembled WGS sequence"/>
</dbReference>
<feature type="non-terminal residue" evidence="1">
    <location>
        <position position="236"/>
    </location>
</feature>